<name>A0A495Y157_9MICO</name>
<dbReference type="PANTHER" id="PTHR10151">
    <property type="entry name" value="ECTONUCLEOTIDE PYROPHOSPHATASE/PHOSPHODIESTERASE"/>
    <property type="match status" value="1"/>
</dbReference>
<feature type="region of interest" description="Disordered" evidence="1">
    <location>
        <begin position="484"/>
        <end position="507"/>
    </location>
</feature>
<protein>
    <submittedName>
        <fullName evidence="3">Putative AlkP superfamily pyrophosphatase or phosphodiesterase</fullName>
    </submittedName>
</protein>
<dbReference type="GO" id="GO:0016787">
    <property type="term" value="F:hydrolase activity"/>
    <property type="evidence" value="ECO:0007669"/>
    <property type="project" value="UniProtKB-ARBA"/>
</dbReference>
<organism evidence="3 4">
    <name type="scientific">Terracoccus luteus</name>
    <dbReference type="NCBI Taxonomy" id="53356"/>
    <lineage>
        <taxon>Bacteria</taxon>
        <taxon>Bacillati</taxon>
        <taxon>Actinomycetota</taxon>
        <taxon>Actinomycetes</taxon>
        <taxon>Micrococcales</taxon>
        <taxon>Intrasporangiaceae</taxon>
        <taxon>Terracoccus</taxon>
    </lineage>
</organism>
<dbReference type="Gene3D" id="3.30.1360.110">
    <property type="entry name" value="Domain 2, Phosphonoacetate Hydrolase"/>
    <property type="match status" value="1"/>
</dbReference>
<dbReference type="Proteomes" id="UP000278440">
    <property type="component" value="Unassembled WGS sequence"/>
</dbReference>
<sequence>MTQTTANDPTTKHTAVHTTAQTGAGDGGSPRPVLLVDVVGLTPRALADMPRLRAVASAGWQSALTPVLPAVTCSVQSSMLTGRMPAQHGAVGNGWFFRELGEVFLWRQHNRLVEGEKVWHALRRAHPTAKVANVCWWYAMGMEVDSIVTPRPIYFADGKKAPDCYTRPPALRDRLVDALGEFPLFQYWGPTASIASSRWIIEATRLLMPEHDLTLAYVPHLDYDLQRFGPDSPQARAAARELDGALAPLLDDAQRLGVTVVVVSEYGITEVDQPVDVNRMLRRQGLLEVYTQAGMEYLDPWASRAFAVADHQVAHVYVRDEGDLEHVRTLLESTPGVAEVLDREGQAAVGLDHANAGDLVVVADERAWITYYYWLDDARAPDFARGVEIHRKPGYDPAELFFDPEDRLAKPKAAMSLVRKKVGLRYAMSVVPLDPAPVRGSHGRMPSDAQDGPVVLCSDPALVRDGFAATDVHDLLLEAAGIDTRSGGSAASVSRSEPSEVGEPASV</sequence>
<dbReference type="Gene3D" id="3.40.720.10">
    <property type="entry name" value="Alkaline Phosphatase, subunit A"/>
    <property type="match status" value="1"/>
</dbReference>
<proteinExistence type="predicted"/>
<reference evidence="3 4" key="1">
    <citation type="submission" date="2018-10" db="EMBL/GenBank/DDBJ databases">
        <title>Sequencing the genomes of 1000 actinobacteria strains.</title>
        <authorList>
            <person name="Klenk H.-P."/>
        </authorList>
    </citation>
    <scope>NUCLEOTIDE SEQUENCE [LARGE SCALE GENOMIC DNA]</scope>
    <source>
        <strain evidence="3 4">DSM 44267</strain>
    </source>
</reference>
<feature type="region of interest" description="Disordered" evidence="1">
    <location>
        <begin position="1"/>
        <end position="29"/>
    </location>
</feature>
<dbReference type="InterPro" id="IPR002591">
    <property type="entry name" value="Phosphodiest/P_Trfase"/>
</dbReference>
<feature type="compositionally biased region" description="Polar residues" evidence="1">
    <location>
        <begin position="1"/>
        <end position="22"/>
    </location>
</feature>
<dbReference type="PANTHER" id="PTHR10151:SF120">
    <property type="entry name" value="BIS(5'-ADENOSYL)-TRIPHOSPHATASE"/>
    <property type="match status" value="1"/>
</dbReference>
<dbReference type="AlphaFoldDB" id="A0A495Y157"/>
<feature type="compositionally biased region" description="Low complexity" evidence="1">
    <location>
        <begin position="485"/>
        <end position="496"/>
    </location>
</feature>
<dbReference type="EMBL" id="JACHVT010000003">
    <property type="protein sequence ID" value="MBB2986589.1"/>
    <property type="molecule type" value="Genomic_DNA"/>
</dbReference>
<reference evidence="2 5" key="2">
    <citation type="submission" date="2020-08" db="EMBL/GenBank/DDBJ databases">
        <title>Genomic Encyclopedia of Type Strains, Phase IV (KMG-V): Genome sequencing to study the core and pangenomes of soil and plant-associated prokaryotes.</title>
        <authorList>
            <person name="Whitman W."/>
        </authorList>
    </citation>
    <scope>NUCLEOTIDE SEQUENCE [LARGE SCALE GENOMIC DNA]</scope>
    <source>
        <strain evidence="2 5">B3ACCR2</strain>
    </source>
</reference>
<evidence type="ECO:0000313" key="4">
    <source>
        <dbReference type="Proteomes" id="UP000278440"/>
    </source>
</evidence>
<evidence type="ECO:0000313" key="3">
    <source>
        <dbReference type="EMBL" id="RKT79339.1"/>
    </source>
</evidence>
<dbReference type="InterPro" id="IPR023116">
    <property type="entry name" value="Phosphonoacetate_hydro_insert"/>
</dbReference>
<keyword evidence="4" id="KW-1185">Reference proteome</keyword>
<accession>A0A495Y157</accession>
<dbReference type="OrthoDB" id="9771966at2"/>
<gene>
    <name evidence="3" type="ORF">DFJ68_2806</name>
    <name evidence="2" type="ORF">FHW14_001743</name>
</gene>
<dbReference type="Pfam" id="PF01663">
    <property type="entry name" value="Phosphodiest"/>
    <property type="match status" value="1"/>
</dbReference>
<dbReference type="Proteomes" id="UP000590811">
    <property type="component" value="Unassembled WGS sequence"/>
</dbReference>
<evidence type="ECO:0000313" key="5">
    <source>
        <dbReference type="Proteomes" id="UP000590811"/>
    </source>
</evidence>
<evidence type="ECO:0000313" key="2">
    <source>
        <dbReference type="EMBL" id="MBB2986589.1"/>
    </source>
</evidence>
<evidence type="ECO:0000256" key="1">
    <source>
        <dbReference type="SAM" id="MobiDB-lite"/>
    </source>
</evidence>
<dbReference type="SUPFAM" id="SSF53649">
    <property type="entry name" value="Alkaline phosphatase-like"/>
    <property type="match status" value="1"/>
</dbReference>
<dbReference type="EMBL" id="RBXT01000001">
    <property type="protein sequence ID" value="RKT79339.1"/>
    <property type="molecule type" value="Genomic_DNA"/>
</dbReference>
<dbReference type="RefSeq" id="WP_121034145.1">
    <property type="nucleotide sequence ID" value="NZ_JACHVT010000003.1"/>
</dbReference>
<comment type="caution">
    <text evidence="3">The sequence shown here is derived from an EMBL/GenBank/DDBJ whole genome shotgun (WGS) entry which is preliminary data.</text>
</comment>
<dbReference type="InterPro" id="IPR017850">
    <property type="entry name" value="Alkaline_phosphatase_core_sf"/>
</dbReference>